<name>A0ABD0L6E7_9CAEN</name>
<sequence>MEEKGPTTCHQSANLPSRRNVPVMRIIRTVQFCQLTPWAGSQAAGCAGSNCPLRALAAASRSLTHKDAVDRWSTDAWVKIGATPVLAVSAGLIDPGNRIPEQLGPHARQ</sequence>
<keyword evidence="2" id="KW-1185">Reference proteome</keyword>
<dbReference type="AlphaFoldDB" id="A0ABD0L6E7"/>
<comment type="caution">
    <text evidence="1">The sequence shown here is derived from an EMBL/GenBank/DDBJ whole genome shotgun (WGS) entry which is preliminary data.</text>
</comment>
<accession>A0ABD0L6E7</accession>
<reference evidence="1 2" key="1">
    <citation type="journal article" date="2023" name="Sci. Data">
        <title>Genome assembly of the Korean intertidal mud-creeper Batillaria attramentaria.</title>
        <authorList>
            <person name="Patra A.K."/>
            <person name="Ho P.T."/>
            <person name="Jun S."/>
            <person name="Lee S.J."/>
            <person name="Kim Y."/>
            <person name="Won Y.J."/>
        </authorList>
    </citation>
    <scope>NUCLEOTIDE SEQUENCE [LARGE SCALE GENOMIC DNA]</scope>
    <source>
        <strain evidence="1">Wonlab-2016</strain>
    </source>
</reference>
<dbReference type="Proteomes" id="UP001519460">
    <property type="component" value="Unassembled WGS sequence"/>
</dbReference>
<protein>
    <submittedName>
        <fullName evidence="1">Uncharacterized protein</fullName>
    </submittedName>
</protein>
<organism evidence="1 2">
    <name type="scientific">Batillaria attramentaria</name>
    <dbReference type="NCBI Taxonomy" id="370345"/>
    <lineage>
        <taxon>Eukaryota</taxon>
        <taxon>Metazoa</taxon>
        <taxon>Spiralia</taxon>
        <taxon>Lophotrochozoa</taxon>
        <taxon>Mollusca</taxon>
        <taxon>Gastropoda</taxon>
        <taxon>Caenogastropoda</taxon>
        <taxon>Sorbeoconcha</taxon>
        <taxon>Cerithioidea</taxon>
        <taxon>Batillariidae</taxon>
        <taxon>Batillaria</taxon>
    </lineage>
</organism>
<proteinExistence type="predicted"/>
<evidence type="ECO:0000313" key="1">
    <source>
        <dbReference type="EMBL" id="KAK7494932.1"/>
    </source>
</evidence>
<evidence type="ECO:0000313" key="2">
    <source>
        <dbReference type="Proteomes" id="UP001519460"/>
    </source>
</evidence>
<gene>
    <name evidence="1" type="ORF">BaRGS_00013811</name>
</gene>
<dbReference type="EMBL" id="JACVVK020000079">
    <property type="protein sequence ID" value="KAK7494932.1"/>
    <property type="molecule type" value="Genomic_DNA"/>
</dbReference>